<dbReference type="Pfam" id="PF01554">
    <property type="entry name" value="MatE"/>
    <property type="match status" value="2"/>
</dbReference>
<sequence>MSNVTQGLYQFKQLSRLMLPILVTQFAQAGFGLIDTVMAGHMSADDLAAIGVAVGIWIPIMLLSSGILIATTPLVAQARGANKPKDISRIARQSLWLALIVGVIAGLLLQIMPLFLDLFRVPEALHPKASLFLHAIGIGMPAVTMYAALRGYSEALGYPRPVTAISLVALVVLIPLNYIFMNGIGSIPHLGSAGCGFATSILQWLMLIALAGFIFKAKRYQKTPVFDRFETIDLTWIKRILHLGLPIGLAIFFEVSIFSTAAIVLSPLGAITIAAHQIAMSVTSVLFMIPMSLAIALTIHIGLYYGEKNWAAIRKVQQVGLIMSTLFALITMSLIWFFRPEIIALYNDDPWVRDVTMYLLLFAMAYQLMDGWQVSAAGCLRGMQDTQGPMWITMLAYWVIAFPVGIYLARYTDIGAAGVWIGLIVGLSVACVLLLARLHVINKRCSLVPHDIPPTAKVP</sequence>
<feature type="transmembrane region" description="Helical" evidence="10">
    <location>
        <begin position="201"/>
        <end position="219"/>
    </location>
</feature>
<keyword evidence="8 10" id="KW-0472">Membrane</keyword>
<protein>
    <recommendedName>
        <fullName evidence="9">Multidrug-efflux transporter</fullName>
    </recommendedName>
</protein>
<name>S3N7M2_9GAMM</name>
<feature type="transmembrane region" description="Helical" evidence="10">
    <location>
        <begin position="240"/>
        <end position="265"/>
    </location>
</feature>
<dbReference type="HOGENOM" id="CLU_012893_6_0_6"/>
<feature type="transmembrane region" description="Helical" evidence="10">
    <location>
        <begin position="21"/>
        <end position="41"/>
    </location>
</feature>
<comment type="subcellular location">
    <subcellularLocation>
        <location evidence="1">Cell inner membrane</location>
        <topology evidence="1">Multi-pass membrane protein</topology>
    </subcellularLocation>
</comment>
<dbReference type="OrthoDB" id="9780160at2"/>
<evidence type="ECO:0000256" key="7">
    <source>
        <dbReference type="ARBA" id="ARBA00023065"/>
    </source>
</evidence>
<accession>S3N7M2</accession>
<evidence type="ECO:0000256" key="9">
    <source>
        <dbReference type="ARBA" id="ARBA00031636"/>
    </source>
</evidence>
<proteinExistence type="predicted"/>
<evidence type="ECO:0000256" key="4">
    <source>
        <dbReference type="ARBA" id="ARBA00022475"/>
    </source>
</evidence>
<dbReference type="EMBL" id="ATGI01000038">
    <property type="protein sequence ID" value="EPF70264.1"/>
    <property type="molecule type" value="Genomic_DNA"/>
</dbReference>
<keyword evidence="6 10" id="KW-1133">Transmembrane helix</keyword>
<feature type="transmembrane region" description="Helical" evidence="10">
    <location>
        <begin position="414"/>
        <end position="436"/>
    </location>
</feature>
<feature type="transmembrane region" description="Helical" evidence="10">
    <location>
        <begin position="131"/>
        <end position="149"/>
    </location>
</feature>
<evidence type="ECO:0000256" key="1">
    <source>
        <dbReference type="ARBA" id="ARBA00004429"/>
    </source>
</evidence>
<dbReference type="GO" id="GO:0006811">
    <property type="term" value="P:monoatomic ion transport"/>
    <property type="evidence" value="ECO:0007669"/>
    <property type="project" value="UniProtKB-KW"/>
</dbReference>
<keyword evidence="12" id="KW-1185">Reference proteome</keyword>
<dbReference type="InterPro" id="IPR002528">
    <property type="entry name" value="MATE_fam"/>
</dbReference>
<evidence type="ECO:0000256" key="8">
    <source>
        <dbReference type="ARBA" id="ARBA00023136"/>
    </source>
</evidence>
<evidence type="ECO:0000256" key="5">
    <source>
        <dbReference type="ARBA" id="ARBA00022692"/>
    </source>
</evidence>
<dbReference type="AlphaFoldDB" id="S3N7M2"/>
<comment type="caution">
    <text evidence="11">The sequence shown here is derived from an EMBL/GenBank/DDBJ whole genome shotgun (WGS) entry which is preliminary data.</text>
</comment>
<evidence type="ECO:0000313" key="11">
    <source>
        <dbReference type="EMBL" id="EPF70264.1"/>
    </source>
</evidence>
<keyword evidence="3" id="KW-0050">Antiport</keyword>
<dbReference type="GO" id="GO:0005886">
    <property type="term" value="C:plasma membrane"/>
    <property type="evidence" value="ECO:0007669"/>
    <property type="project" value="UniProtKB-SubCell"/>
</dbReference>
<keyword evidence="5 10" id="KW-0812">Transmembrane</keyword>
<keyword evidence="7" id="KW-0406">Ion transport</keyword>
<reference evidence="11 12" key="1">
    <citation type="submission" date="2013-06" db="EMBL/GenBank/DDBJ databases">
        <title>The Genome Sequence of Acinetobacter rudis CIP 110305.</title>
        <authorList>
            <consortium name="The Broad Institute Genome Sequencing Platform"/>
            <consortium name="The Broad Institute Genome Sequencing Center for Infectious Disease"/>
            <person name="Cerqueira G."/>
            <person name="Feldgarden M."/>
            <person name="Courvalin P."/>
            <person name="Perichon B."/>
            <person name="Grillot-Courvalin C."/>
            <person name="Clermont D."/>
            <person name="Rocha E."/>
            <person name="Yoon E.-J."/>
            <person name="Nemec A."/>
            <person name="Young S.K."/>
            <person name="Zeng Q."/>
            <person name="Gargeya S."/>
            <person name="Fitzgerald M."/>
            <person name="Abouelleil A."/>
            <person name="Alvarado L."/>
            <person name="Berlin A.M."/>
            <person name="Chapman S.B."/>
            <person name="Dewar J."/>
            <person name="Goldberg J."/>
            <person name="Griggs A."/>
            <person name="Gujja S."/>
            <person name="Hansen M."/>
            <person name="Howarth C."/>
            <person name="Imamovic A."/>
            <person name="Larimer J."/>
            <person name="McCowan C."/>
            <person name="Murphy C."/>
            <person name="Pearson M."/>
            <person name="Priest M."/>
            <person name="Roberts A."/>
            <person name="Saif S."/>
            <person name="Shea T."/>
            <person name="Sykes S."/>
            <person name="Wortman J."/>
            <person name="Nusbaum C."/>
            <person name="Birren B."/>
        </authorList>
    </citation>
    <scope>NUCLEOTIDE SEQUENCE [LARGE SCALE GENOMIC DNA]</scope>
    <source>
        <strain evidence="11 12">CIP 110305</strain>
    </source>
</reference>
<keyword evidence="4" id="KW-1003">Cell membrane</keyword>
<dbReference type="PATRIC" id="fig|421052.3.peg.3218"/>
<dbReference type="CDD" id="cd13131">
    <property type="entry name" value="MATE_NorM_like"/>
    <property type="match status" value="1"/>
</dbReference>
<dbReference type="NCBIfam" id="TIGR00797">
    <property type="entry name" value="matE"/>
    <property type="match status" value="1"/>
</dbReference>
<dbReference type="GO" id="GO:0015297">
    <property type="term" value="F:antiporter activity"/>
    <property type="evidence" value="ECO:0007669"/>
    <property type="project" value="UniProtKB-KW"/>
</dbReference>
<feature type="transmembrane region" description="Helical" evidence="10">
    <location>
        <begin position="47"/>
        <end position="75"/>
    </location>
</feature>
<gene>
    <name evidence="11" type="ORF">F945_03283</name>
</gene>
<dbReference type="PANTHER" id="PTHR43298">
    <property type="entry name" value="MULTIDRUG RESISTANCE PROTEIN NORM-RELATED"/>
    <property type="match status" value="1"/>
</dbReference>
<feature type="transmembrane region" description="Helical" evidence="10">
    <location>
        <begin position="390"/>
        <end position="408"/>
    </location>
</feature>
<dbReference type="InterPro" id="IPR048279">
    <property type="entry name" value="MdtK-like"/>
</dbReference>
<feature type="transmembrane region" description="Helical" evidence="10">
    <location>
        <begin position="285"/>
        <end position="306"/>
    </location>
</feature>
<feature type="transmembrane region" description="Helical" evidence="10">
    <location>
        <begin position="95"/>
        <end position="116"/>
    </location>
</feature>
<dbReference type="eggNOG" id="COG0534">
    <property type="taxonomic scope" value="Bacteria"/>
</dbReference>
<feature type="transmembrane region" description="Helical" evidence="10">
    <location>
        <begin position="161"/>
        <end position="181"/>
    </location>
</feature>
<evidence type="ECO:0000256" key="3">
    <source>
        <dbReference type="ARBA" id="ARBA00022449"/>
    </source>
</evidence>
<dbReference type="Proteomes" id="UP000014568">
    <property type="component" value="Unassembled WGS sequence"/>
</dbReference>
<dbReference type="PIRSF" id="PIRSF006603">
    <property type="entry name" value="DinF"/>
    <property type="match status" value="1"/>
</dbReference>
<feature type="transmembrane region" description="Helical" evidence="10">
    <location>
        <begin position="318"/>
        <end position="338"/>
    </location>
</feature>
<evidence type="ECO:0000256" key="2">
    <source>
        <dbReference type="ARBA" id="ARBA00022448"/>
    </source>
</evidence>
<organism evidence="11 12">
    <name type="scientific">Acinetobacter rudis CIP 110305</name>
    <dbReference type="NCBI Taxonomy" id="421052"/>
    <lineage>
        <taxon>Bacteria</taxon>
        <taxon>Pseudomonadati</taxon>
        <taxon>Pseudomonadota</taxon>
        <taxon>Gammaproteobacteria</taxon>
        <taxon>Moraxellales</taxon>
        <taxon>Moraxellaceae</taxon>
        <taxon>Acinetobacter</taxon>
    </lineage>
</organism>
<dbReference type="InterPro" id="IPR050222">
    <property type="entry name" value="MATE_MdtK"/>
</dbReference>
<evidence type="ECO:0000313" key="12">
    <source>
        <dbReference type="Proteomes" id="UP000014568"/>
    </source>
</evidence>
<dbReference type="STRING" id="632955.GCA_000829675_01140"/>
<keyword evidence="2" id="KW-0813">Transport</keyword>
<evidence type="ECO:0000256" key="6">
    <source>
        <dbReference type="ARBA" id="ARBA00022989"/>
    </source>
</evidence>
<dbReference type="PANTHER" id="PTHR43298:SF2">
    <property type="entry name" value="FMN_FAD EXPORTER YEEO-RELATED"/>
    <property type="match status" value="1"/>
</dbReference>
<feature type="transmembrane region" description="Helical" evidence="10">
    <location>
        <begin position="350"/>
        <end position="369"/>
    </location>
</feature>
<dbReference type="GO" id="GO:0042910">
    <property type="term" value="F:xenobiotic transmembrane transporter activity"/>
    <property type="evidence" value="ECO:0007669"/>
    <property type="project" value="InterPro"/>
</dbReference>
<evidence type="ECO:0000256" key="10">
    <source>
        <dbReference type="SAM" id="Phobius"/>
    </source>
</evidence>